<keyword evidence="4" id="KW-1185">Reference proteome</keyword>
<proteinExistence type="predicted"/>
<sequence>MLRGMVVSAEPGKEVVILVFGTGEQRRIPWADVEKLDRGKHARVELLPPPPPPPPAAPPAGAPAPTAPAPAPGSAPDGLPQPPRPGVVRLHVDADNPGVDLFQVTASGVVVGANVSALISVSRKVCTAPCDRVIDGSDGGDFFFGGNGVTPSRSFRLDDRSGDVTAHTEARSSGARKAGMWLTIIGGGLVVTGASLLIGEALTSSASSLDDAPSSASPFGPLGGAALGLGGAAMIPGIILLATSGTKLTLGPVRGPMDTALLRF</sequence>
<evidence type="ECO:0000256" key="2">
    <source>
        <dbReference type="SAM" id="Phobius"/>
    </source>
</evidence>
<reference evidence="3 4" key="1">
    <citation type="submission" date="2013-05" db="EMBL/GenBank/DDBJ databases">
        <title>Genome assembly of Chondromyces apiculatus DSM 436.</title>
        <authorList>
            <person name="Sharma G."/>
            <person name="Khatri I."/>
            <person name="Kaur C."/>
            <person name="Mayilraj S."/>
            <person name="Subramanian S."/>
        </authorList>
    </citation>
    <scope>NUCLEOTIDE SEQUENCE [LARGE SCALE GENOMIC DNA]</scope>
    <source>
        <strain evidence="3 4">DSM 436</strain>
    </source>
</reference>
<dbReference type="AlphaFoldDB" id="A0A017SWG9"/>
<comment type="caution">
    <text evidence="3">The sequence shown here is derived from an EMBL/GenBank/DDBJ whole genome shotgun (WGS) entry which is preliminary data.</text>
</comment>
<accession>A0A017SWG9</accession>
<feature type="transmembrane region" description="Helical" evidence="2">
    <location>
        <begin position="219"/>
        <end position="242"/>
    </location>
</feature>
<keyword evidence="2" id="KW-1133">Transmembrane helix</keyword>
<evidence type="ECO:0000256" key="1">
    <source>
        <dbReference type="SAM" id="MobiDB-lite"/>
    </source>
</evidence>
<dbReference type="Proteomes" id="UP000019678">
    <property type="component" value="Unassembled WGS sequence"/>
</dbReference>
<feature type="compositionally biased region" description="Pro residues" evidence="1">
    <location>
        <begin position="47"/>
        <end position="85"/>
    </location>
</feature>
<gene>
    <name evidence="3" type="ORF">CAP_0404</name>
</gene>
<organism evidence="3 4">
    <name type="scientific">Chondromyces apiculatus DSM 436</name>
    <dbReference type="NCBI Taxonomy" id="1192034"/>
    <lineage>
        <taxon>Bacteria</taxon>
        <taxon>Pseudomonadati</taxon>
        <taxon>Myxococcota</taxon>
        <taxon>Polyangia</taxon>
        <taxon>Polyangiales</taxon>
        <taxon>Polyangiaceae</taxon>
        <taxon>Chondromyces</taxon>
    </lineage>
</organism>
<dbReference type="EMBL" id="ASRX01000103">
    <property type="protein sequence ID" value="EYF00651.1"/>
    <property type="molecule type" value="Genomic_DNA"/>
</dbReference>
<evidence type="ECO:0000313" key="4">
    <source>
        <dbReference type="Proteomes" id="UP000019678"/>
    </source>
</evidence>
<protein>
    <submittedName>
        <fullName evidence="3">Uncharacterized protein</fullName>
    </submittedName>
</protein>
<feature type="region of interest" description="Disordered" evidence="1">
    <location>
        <begin position="43"/>
        <end position="87"/>
    </location>
</feature>
<feature type="transmembrane region" description="Helical" evidence="2">
    <location>
        <begin position="178"/>
        <end position="199"/>
    </location>
</feature>
<evidence type="ECO:0000313" key="3">
    <source>
        <dbReference type="EMBL" id="EYF00651.1"/>
    </source>
</evidence>
<dbReference type="RefSeq" id="WP_044250804.1">
    <property type="nucleotide sequence ID" value="NZ_ASRX01000103.1"/>
</dbReference>
<keyword evidence="2" id="KW-0812">Transmembrane</keyword>
<name>A0A017SWG9_9BACT</name>
<keyword evidence="2" id="KW-0472">Membrane</keyword>